<dbReference type="Proteomes" id="UP000023755">
    <property type="component" value="Chromosome"/>
</dbReference>
<evidence type="ECO:0000313" key="1">
    <source>
        <dbReference type="EMBL" id="AHX11675.1"/>
    </source>
</evidence>
<keyword evidence="2" id="KW-1185">Reference proteome</keyword>
<protein>
    <submittedName>
        <fullName evidence="1">Uncharacterized protein</fullName>
    </submittedName>
</protein>
<dbReference type="HOGENOM" id="CLU_3313421_0_0_5"/>
<sequence length="39" mass="4650">MRTKEHNIKEVRYLEIVFYPDKDDTLHVIPSNSPKLLPL</sequence>
<dbReference type="STRING" id="1286528.NHE_0743"/>
<proteinExistence type="predicted"/>
<evidence type="ECO:0000313" key="2">
    <source>
        <dbReference type="Proteomes" id="UP000023755"/>
    </source>
</evidence>
<dbReference type="EMBL" id="CP007481">
    <property type="protein sequence ID" value="AHX11675.1"/>
    <property type="molecule type" value="Genomic_DNA"/>
</dbReference>
<reference evidence="1 2" key="1">
    <citation type="submission" date="2014-03" db="EMBL/GenBank/DDBJ databases">
        <title>Sequencing and Comparison of Genomes and Transcriptome Profiles of Human Ehrlichiosis Agents.</title>
        <authorList>
            <person name="Lin M."/>
            <person name="Daugherty S.C."/>
            <person name="Nagaraj S."/>
            <person name="Cheng Z."/>
            <person name="Xiong Q."/>
            <person name="Lin F.-Y."/>
            <person name="Sengamalay N."/>
            <person name="Ott S."/>
            <person name="Godinez A."/>
            <person name="Tallon L.J."/>
            <person name="Sadzewicz L."/>
            <person name="Fraser C.M."/>
            <person name="Dunning Hotopp J.C."/>
            <person name="Rikihisa Y."/>
        </authorList>
    </citation>
    <scope>NUCLEOTIDE SEQUENCE [LARGE SCALE GENOMIC DNA]</scope>
    <source>
        <strain evidence="1 2">Oregon</strain>
    </source>
</reference>
<dbReference type="KEGG" id="nhm:NHE_0743"/>
<gene>
    <name evidence="1" type="ORF">NHE_0743</name>
</gene>
<dbReference type="AlphaFoldDB" id="X5HMH7"/>
<name>X5HMH7_9RICK</name>
<organism evidence="1 2">
    <name type="scientific">Neorickettsia helminthoeca str. Oregon</name>
    <dbReference type="NCBI Taxonomy" id="1286528"/>
    <lineage>
        <taxon>Bacteria</taxon>
        <taxon>Pseudomonadati</taxon>
        <taxon>Pseudomonadota</taxon>
        <taxon>Alphaproteobacteria</taxon>
        <taxon>Rickettsiales</taxon>
        <taxon>Anaplasmataceae</taxon>
        <taxon>Neorickettsia</taxon>
    </lineage>
</organism>
<accession>X5HMH7</accession>